<evidence type="ECO:0000256" key="2">
    <source>
        <dbReference type="ARBA" id="ARBA00022553"/>
    </source>
</evidence>
<protein>
    <recommendedName>
        <fullName evidence="9">Regulatory protein SIR2 homolog 7</fullName>
    </recommendedName>
    <alternativeName>
        <fullName evidence="8">SIR2-like protein 7</fullName>
    </alternativeName>
</protein>
<dbReference type="Gene3D" id="3.40.50.1220">
    <property type="entry name" value="TPP-binding domain"/>
    <property type="match status" value="1"/>
</dbReference>
<dbReference type="Gene3D" id="2.20.28.200">
    <property type="match status" value="1"/>
</dbReference>
<evidence type="ECO:0000256" key="6">
    <source>
        <dbReference type="ARBA" id="ARBA00023027"/>
    </source>
</evidence>
<evidence type="ECO:0000256" key="5">
    <source>
        <dbReference type="ARBA" id="ARBA00022833"/>
    </source>
</evidence>
<evidence type="ECO:0000256" key="8">
    <source>
        <dbReference type="ARBA" id="ARBA00041832"/>
    </source>
</evidence>
<dbReference type="Proteomes" id="UP001642484">
    <property type="component" value="Unassembled WGS sequence"/>
</dbReference>
<feature type="active site" description="Proton acceptor" evidence="10">
    <location>
        <position position="196"/>
    </location>
</feature>
<dbReference type="Pfam" id="PF02146">
    <property type="entry name" value="SIR2"/>
    <property type="match status" value="1"/>
</dbReference>
<feature type="binding site" evidence="10">
    <location>
        <position position="231"/>
    </location>
    <ligand>
        <name>Zn(2+)</name>
        <dbReference type="ChEBI" id="CHEBI:29105"/>
    </ligand>
</feature>
<dbReference type="PROSITE" id="PS50305">
    <property type="entry name" value="SIRTUIN"/>
    <property type="match status" value="1"/>
</dbReference>
<dbReference type="InterPro" id="IPR050134">
    <property type="entry name" value="NAD-dep_sirtuin_deacylases"/>
</dbReference>
<dbReference type="InterPro" id="IPR026590">
    <property type="entry name" value="Ssirtuin_cat_dom"/>
</dbReference>
<name>A0ABP0HUG3_9DINO</name>
<feature type="domain" description="Deacetylase sirtuin-type" evidence="11">
    <location>
        <begin position="82"/>
        <end position="353"/>
    </location>
</feature>
<reference evidence="12 13" key="1">
    <citation type="submission" date="2024-02" db="EMBL/GenBank/DDBJ databases">
        <authorList>
            <person name="Chen Y."/>
            <person name="Shah S."/>
            <person name="Dougan E. K."/>
            <person name="Thang M."/>
            <person name="Chan C."/>
        </authorList>
    </citation>
    <scope>NUCLEOTIDE SEQUENCE [LARGE SCALE GENOMIC DNA]</scope>
</reference>
<dbReference type="PANTHER" id="PTHR11085:SF1">
    <property type="entry name" value="NAD-DEPENDENT PROTEIN DEACETYLASE SIRTUIN-7"/>
    <property type="match status" value="1"/>
</dbReference>
<dbReference type="SUPFAM" id="SSF52467">
    <property type="entry name" value="DHS-like NAD/FAD-binding domain"/>
    <property type="match status" value="1"/>
</dbReference>
<feature type="binding site" evidence="10">
    <location>
        <position position="207"/>
    </location>
    <ligand>
        <name>Zn(2+)</name>
        <dbReference type="ChEBI" id="CHEBI:29105"/>
    </ligand>
</feature>
<evidence type="ECO:0000259" key="11">
    <source>
        <dbReference type="PROSITE" id="PS50305"/>
    </source>
</evidence>
<gene>
    <name evidence="12" type="ORF">CCMP2556_LOCUS3176</name>
</gene>
<sequence>MSCGQCCGAGCRYHGRHGSRSCAGCQAAADVAIAHGRIPRCAQCGQRDPSGRVDERQTRQFYCGSCWAQYENDRLTEYFDSEAELRAKCQRLADLISNARHLIAFTGAGISTGAGIADFRSGINTSLPTGPGLWERPKSASPSNLLEQCAQAEPGPTHRVLQRLWKGGLLKHIISQNVDGLHRKSGVPASALSELHGNIFVERCAKCGHDFERTFNTICPGGYTGRSCEFCGGPLRHSGVGFGDDLPQQVIKEAWAQTEAADLCVALGSSITVTPASEMPSWLARKHRKSSGKGLVIVNLQATPCDSLALLRINGMVDETQNYNAGVRKLQECLQELQQAKSSLAPQICIGRGRPAFSIAQLHKFMKLRLDLRSSSRMASAVANALELVCPSLALEMDKVDLPSVATLSRATFKLDVAHMLLRRHQWSNWLGEHNKRSVQLCFDSSPLKRDYFLCYETTIESDRSILLCQDLQRNMNKEDASEDDPLFSLSGDIECRVLPPVALGKGDGTGGGHVDLEGQTSGPLNCCLRIGCPPCSFSEPIGFRPCSAHVRPCSARILQELPDSPTCKDQAI</sequence>
<evidence type="ECO:0000256" key="7">
    <source>
        <dbReference type="ARBA" id="ARBA00038170"/>
    </source>
</evidence>
<keyword evidence="4 10" id="KW-0479">Metal-binding</keyword>
<keyword evidence="2" id="KW-0597">Phosphoprotein</keyword>
<feature type="binding site" evidence="10">
    <location>
        <position position="228"/>
    </location>
    <ligand>
        <name>Zn(2+)</name>
        <dbReference type="ChEBI" id="CHEBI:29105"/>
    </ligand>
</feature>
<evidence type="ECO:0000256" key="3">
    <source>
        <dbReference type="ARBA" id="ARBA00022679"/>
    </source>
</evidence>
<feature type="binding site" evidence="10">
    <location>
        <position position="204"/>
    </location>
    <ligand>
        <name>Zn(2+)</name>
        <dbReference type="ChEBI" id="CHEBI:29105"/>
    </ligand>
</feature>
<comment type="caution">
    <text evidence="12">The sequence shown here is derived from an EMBL/GenBank/DDBJ whole genome shotgun (WGS) entry which is preliminary data.</text>
</comment>
<comment type="cofactor">
    <cofactor evidence="1">
        <name>Zn(2+)</name>
        <dbReference type="ChEBI" id="CHEBI:29105"/>
    </cofactor>
</comment>
<evidence type="ECO:0000256" key="10">
    <source>
        <dbReference type="PROSITE-ProRule" id="PRU00236"/>
    </source>
</evidence>
<evidence type="ECO:0000256" key="4">
    <source>
        <dbReference type="ARBA" id="ARBA00022723"/>
    </source>
</evidence>
<accession>A0ABP0HUG3</accession>
<evidence type="ECO:0000256" key="1">
    <source>
        <dbReference type="ARBA" id="ARBA00001947"/>
    </source>
</evidence>
<keyword evidence="6" id="KW-0520">NAD</keyword>
<proteinExistence type="inferred from homology"/>
<keyword evidence="13" id="KW-1185">Reference proteome</keyword>
<organism evidence="12 13">
    <name type="scientific">Durusdinium trenchii</name>
    <dbReference type="NCBI Taxonomy" id="1381693"/>
    <lineage>
        <taxon>Eukaryota</taxon>
        <taxon>Sar</taxon>
        <taxon>Alveolata</taxon>
        <taxon>Dinophyceae</taxon>
        <taxon>Suessiales</taxon>
        <taxon>Symbiodiniaceae</taxon>
        <taxon>Durusdinium</taxon>
    </lineage>
</organism>
<dbReference type="InterPro" id="IPR003000">
    <property type="entry name" value="Sirtuin"/>
</dbReference>
<comment type="similarity">
    <text evidence="7">Belongs to the sirtuin family. Class IV subfamily.</text>
</comment>
<dbReference type="InterPro" id="IPR029035">
    <property type="entry name" value="DHS-like_NAD/FAD-binding_dom"/>
</dbReference>
<dbReference type="PANTHER" id="PTHR11085">
    <property type="entry name" value="NAD-DEPENDENT PROTEIN DEACYLASE SIRTUIN-5, MITOCHONDRIAL-RELATED"/>
    <property type="match status" value="1"/>
</dbReference>
<dbReference type="EMBL" id="CAXAMN010001225">
    <property type="protein sequence ID" value="CAK8993261.1"/>
    <property type="molecule type" value="Genomic_DNA"/>
</dbReference>
<evidence type="ECO:0000313" key="12">
    <source>
        <dbReference type="EMBL" id="CAK8993261.1"/>
    </source>
</evidence>
<evidence type="ECO:0000256" key="9">
    <source>
        <dbReference type="ARBA" id="ARBA00043038"/>
    </source>
</evidence>
<keyword evidence="5 10" id="KW-0862">Zinc</keyword>
<keyword evidence="3" id="KW-0808">Transferase</keyword>
<evidence type="ECO:0000313" key="13">
    <source>
        <dbReference type="Proteomes" id="UP001642484"/>
    </source>
</evidence>